<comment type="caution">
    <text evidence="1">The sequence shown here is derived from an EMBL/GenBank/DDBJ whole genome shotgun (WGS) entry which is preliminary data.</text>
</comment>
<accession>A0ACC3S6F8</accession>
<proteinExistence type="predicted"/>
<keyword evidence="2" id="KW-1185">Reference proteome</keyword>
<gene>
    <name evidence="1" type="ORF">M8818_006970</name>
</gene>
<dbReference type="EMBL" id="JAMKPW020000041">
    <property type="protein sequence ID" value="KAK8196803.1"/>
    <property type="molecule type" value="Genomic_DNA"/>
</dbReference>
<reference evidence="1" key="1">
    <citation type="submission" date="2024-02" db="EMBL/GenBank/DDBJ databases">
        <title>Metagenome Assembled Genome of Zalaria obscura JY119.</title>
        <authorList>
            <person name="Vighnesh L."/>
            <person name="Jagadeeshwari U."/>
            <person name="Venkata Ramana C."/>
            <person name="Sasikala C."/>
        </authorList>
    </citation>
    <scope>NUCLEOTIDE SEQUENCE</scope>
    <source>
        <strain evidence="1">JY119</strain>
    </source>
</reference>
<organism evidence="1 2">
    <name type="scientific">Zalaria obscura</name>
    <dbReference type="NCBI Taxonomy" id="2024903"/>
    <lineage>
        <taxon>Eukaryota</taxon>
        <taxon>Fungi</taxon>
        <taxon>Dikarya</taxon>
        <taxon>Ascomycota</taxon>
        <taxon>Pezizomycotina</taxon>
        <taxon>Dothideomycetes</taxon>
        <taxon>Dothideomycetidae</taxon>
        <taxon>Dothideales</taxon>
        <taxon>Zalariaceae</taxon>
        <taxon>Zalaria</taxon>
    </lineage>
</organism>
<evidence type="ECO:0000313" key="2">
    <source>
        <dbReference type="Proteomes" id="UP001320706"/>
    </source>
</evidence>
<name>A0ACC3S6F8_9PEZI</name>
<dbReference type="Proteomes" id="UP001320706">
    <property type="component" value="Unassembled WGS sequence"/>
</dbReference>
<protein>
    <submittedName>
        <fullName evidence="1">Uncharacterized protein</fullName>
    </submittedName>
</protein>
<evidence type="ECO:0000313" key="1">
    <source>
        <dbReference type="EMBL" id="KAK8196803.1"/>
    </source>
</evidence>
<sequence>MNLLMIAPLYDNKGHVRYFLGCQIDVSGLIEGGRGLESFAELLAQDRSHSRFGGRLDKDPKTALSDLSPLFSEEEVDIVKQRSRRYSQESGRSSVPMAVRGGRRRLGVEDAASDRALWPDSKLGPSGRLPGVYQNYLLVRPYPSLRITFTSPALRIPGLLQTKFLDRIGGPQNVREGILDSLAHGTSVTAKISWLTSSMNAGDERASASFEGKPRWIHCTPMMGSDEKVGVWMIVMVESEEVTGGLTRGSISERGGPGSPQGAASTRFTGNKLYEEYLRREGKESMRSPAPVSLPSRSSTGRRTVDHDFRDF</sequence>